<dbReference type="EC" id="2.4.1.122" evidence="4"/>
<evidence type="ECO:0000256" key="2">
    <source>
        <dbReference type="ARBA" id="ARBA00004922"/>
    </source>
</evidence>
<comment type="similarity">
    <text evidence="3">Belongs to the glycosyltransferase 31 family. Beta3-Gal-T subfamily.</text>
</comment>
<keyword evidence="8" id="KW-0547">Nucleotide-binding</keyword>
<evidence type="ECO:0000256" key="12">
    <source>
        <dbReference type="SAM" id="MobiDB-lite"/>
    </source>
</evidence>
<comment type="subcellular location">
    <subcellularLocation>
        <location evidence="1">Membrane</location>
        <topology evidence="1">Single-pass type II membrane protein</topology>
    </subcellularLocation>
</comment>
<dbReference type="Proteomes" id="UP001275084">
    <property type="component" value="Unassembled WGS sequence"/>
</dbReference>
<feature type="domain" description="Fringe-like glycosyltransferase" evidence="13">
    <location>
        <begin position="207"/>
        <end position="303"/>
    </location>
</feature>
<keyword evidence="9" id="KW-0735">Signal-anchor</keyword>
<evidence type="ECO:0000259" key="13">
    <source>
        <dbReference type="Pfam" id="PF02434"/>
    </source>
</evidence>
<dbReference type="PANTHER" id="PTHR23033:SF40">
    <property type="entry name" value="APPLE DOMAIN-CONTAINING PROTEIN"/>
    <property type="match status" value="1"/>
</dbReference>
<name>A0AAJ0HD17_9PEZI</name>
<gene>
    <name evidence="14" type="ORF">B0T25DRAFT_226788</name>
</gene>
<evidence type="ECO:0000313" key="14">
    <source>
        <dbReference type="EMBL" id="KAK3348628.1"/>
    </source>
</evidence>
<dbReference type="GO" id="GO:0016020">
    <property type="term" value="C:membrane"/>
    <property type="evidence" value="ECO:0007669"/>
    <property type="project" value="UniProtKB-SubCell"/>
</dbReference>
<dbReference type="PANTHER" id="PTHR23033">
    <property type="entry name" value="BETA1,3-GALACTOSYLTRANSFERASE"/>
    <property type="match status" value="1"/>
</dbReference>
<keyword evidence="6" id="KW-0808">Transferase</keyword>
<dbReference type="InterPro" id="IPR006311">
    <property type="entry name" value="TAT_signal"/>
</dbReference>
<evidence type="ECO:0000256" key="7">
    <source>
        <dbReference type="ARBA" id="ARBA00022692"/>
    </source>
</evidence>
<dbReference type="PROSITE" id="PS51318">
    <property type="entry name" value="TAT"/>
    <property type="match status" value="1"/>
</dbReference>
<evidence type="ECO:0000256" key="5">
    <source>
        <dbReference type="ARBA" id="ARBA00022676"/>
    </source>
</evidence>
<dbReference type="GO" id="GO:0016263">
    <property type="term" value="F:glycoprotein-N-acetylgalactosamine 3-beta-galactosyltransferase activity"/>
    <property type="evidence" value="ECO:0007669"/>
    <property type="project" value="UniProtKB-EC"/>
</dbReference>
<sequence length="514" mass="58204">MSISSTRSSESRFCSPAKMLSRRSFLVVTLAVASILALLVTSRRLGAWSAFDETYYHPDPHKSHHAPQGPLDDSESLGRPGANSSHNADLGPLPPPCAGFPNTDNILLVMKTGASESFARIPTQLMTTLSCLSDYLIFSDMAQEIGGQRIFDSLDKVSADVQENNADFDLYRRQKACIVDQDGCNKVGDPANEGWALDKYKNVHIAEKTFAMRPGYDWYVFVDADTYVLWPNMVQWLRGLKASKKHYLGSVTLINDFSFGHGGSGYVVSQAAMKSFVGRNKGVGNAYDLRAKNECCGDYVFAMALHELSKVSIEQVWPTINGEKPATLPFGPSHWCHPIVTMHHMNSEEINTFWNFEREFRRAQGHGSLQQPLLIKDIYRHYFESKLQARRDDWDNHSDDRFYLETNLTHEWEDWQVERVRDQNSYNEFQAKAHTSFEACEAACLSLDDHECFQFQYRDGACSTSKSFQLGKPVKNDGNEAHRTYSGWDVKKIRRFATEHAKCPQIHWPNVPGG</sequence>
<evidence type="ECO:0000256" key="11">
    <source>
        <dbReference type="ARBA" id="ARBA00023136"/>
    </source>
</evidence>
<dbReference type="InterPro" id="IPR026050">
    <property type="entry name" value="C1GALT1/C1GALT1_chp1"/>
</dbReference>
<feature type="region of interest" description="Disordered" evidence="12">
    <location>
        <begin position="59"/>
        <end position="95"/>
    </location>
</feature>
<comment type="pathway">
    <text evidence="2">Protein modification; protein glycosylation.</text>
</comment>
<keyword evidence="11" id="KW-0472">Membrane</keyword>
<evidence type="ECO:0000256" key="3">
    <source>
        <dbReference type="ARBA" id="ARBA00006462"/>
    </source>
</evidence>
<protein>
    <recommendedName>
        <fullName evidence="4">N-acetylgalactosaminide beta-1,3-galactosyltransferase</fullName>
        <ecNumber evidence="4">2.4.1.122</ecNumber>
    </recommendedName>
</protein>
<evidence type="ECO:0000313" key="15">
    <source>
        <dbReference type="Proteomes" id="UP001275084"/>
    </source>
</evidence>
<dbReference type="Pfam" id="PF02434">
    <property type="entry name" value="Fringe"/>
    <property type="match status" value="1"/>
</dbReference>
<dbReference type="InterPro" id="IPR003378">
    <property type="entry name" value="Fringe-like_glycosylTrfase"/>
</dbReference>
<comment type="caution">
    <text evidence="14">The sequence shown here is derived from an EMBL/GenBank/DDBJ whole genome shotgun (WGS) entry which is preliminary data.</text>
</comment>
<reference evidence="14" key="2">
    <citation type="submission" date="2023-06" db="EMBL/GenBank/DDBJ databases">
        <authorList>
            <consortium name="Lawrence Berkeley National Laboratory"/>
            <person name="Haridas S."/>
            <person name="Hensen N."/>
            <person name="Bonometti L."/>
            <person name="Westerberg I."/>
            <person name="Brannstrom I.O."/>
            <person name="Guillou S."/>
            <person name="Cros-Aarteil S."/>
            <person name="Calhoun S."/>
            <person name="Kuo A."/>
            <person name="Mondo S."/>
            <person name="Pangilinan J."/>
            <person name="Riley R."/>
            <person name="Labutti K."/>
            <person name="Andreopoulos B."/>
            <person name="Lipzen A."/>
            <person name="Chen C."/>
            <person name="Yanf M."/>
            <person name="Daum C."/>
            <person name="Ng V."/>
            <person name="Clum A."/>
            <person name="Steindorff A."/>
            <person name="Ohm R."/>
            <person name="Martin F."/>
            <person name="Silar P."/>
            <person name="Natvig D."/>
            <person name="Lalanne C."/>
            <person name="Gautier V."/>
            <person name="Ament-Velasquez S.L."/>
            <person name="Kruys A."/>
            <person name="Hutchinson M.I."/>
            <person name="Powell A.J."/>
            <person name="Barry K."/>
            <person name="Miller A.N."/>
            <person name="Grigoriev I.V."/>
            <person name="Debuchy R."/>
            <person name="Gladieux P."/>
            <person name="Thoren M.H."/>
            <person name="Johannesson H."/>
        </authorList>
    </citation>
    <scope>NUCLEOTIDE SEQUENCE</scope>
    <source>
        <strain evidence="14">CBS 955.72</strain>
    </source>
</reference>
<dbReference type="EMBL" id="JAUIQD010000005">
    <property type="protein sequence ID" value="KAK3348628.1"/>
    <property type="molecule type" value="Genomic_DNA"/>
</dbReference>
<keyword evidence="7" id="KW-0812">Transmembrane</keyword>
<organism evidence="14 15">
    <name type="scientific">Lasiosphaeria hispida</name>
    <dbReference type="NCBI Taxonomy" id="260671"/>
    <lineage>
        <taxon>Eukaryota</taxon>
        <taxon>Fungi</taxon>
        <taxon>Dikarya</taxon>
        <taxon>Ascomycota</taxon>
        <taxon>Pezizomycotina</taxon>
        <taxon>Sordariomycetes</taxon>
        <taxon>Sordariomycetidae</taxon>
        <taxon>Sordariales</taxon>
        <taxon>Lasiosphaeriaceae</taxon>
        <taxon>Lasiosphaeria</taxon>
    </lineage>
</organism>
<keyword evidence="5" id="KW-0328">Glycosyltransferase</keyword>
<evidence type="ECO:0000256" key="9">
    <source>
        <dbReference type="ARBA" id="ARBA00022968"/>
    </source>
</evidence>
<dbReference type="AlphaFoldDB" id="A0AAJ0HD17"/>
<dbReference type="GO" id="GO:0000166">
    <property type="term" value="F:nucleotide binding"/>
    <property type="evidence" value="ECO:0007669"/>
    <property type="project" value="UniProtKB-KW"/>
</dbReference>
<evidence type="ECO:0000256" key="4">
    <source>
        <dbReference type="ARBA" id="ARBA00012557"/>
    </source>
</evidence>
<accession>A0AAJ0HD17</accession>
<dbReference type="FunFam" id="3.90.550.50:FF:000039">
    <property type="entry name" value="WGS project CABT00000000 data, contig 2.9"/>
    <property type="match status" value="1"/>
</dbReference>
<reference evidence="14" key="1">
    <citation type="journal article" date="2023" name="Mol. Phylogenet. Evol.">
        <title>Genome-scale phylogeny and comparative genomics of the fungal order Sordariales.</title>
        <authorList>
            <person name="Hensen N."/>
            <person name="Bonometti L."/>
            <person name="Westerberg I."/>
            <person name="Brannstrom I.O."/>
            <person name="Guillou S."/>
            <person name="Cros-Aarteil S."/>
            <person name="Calhoun S."/>
            <person name="Haridas S."/>
            <person name="Kuo A."/>
            <person name="Mondo S."/>
            <person name="Pangilinan J."/>
            <person name="Riley R."/>
            <person name="LaButti K."/>
            <person name="Andreopoulos B."/>
            <person name="Lipzen A."/>
            <person name="Chen C."/>
            <person name="Yan M."/>
            <person name="Daum C."/>
            <person name="Ng V."/>
            <person name="Clum A."/>
            <person name="Steindorff A."/>
            <person name="Ohm R.A."/>
            <person name="Martin F."/>
            <person name="Silar P."/>
            <person name="Natvig D.O."/>
            <person name="Lalanne C."/>
            <person name="Gautier V."/>
            <person name="Ament-Velasquez S.L."/>
            <person name="Kruys A."/>
            <person name="Hutchinson M.I."/>
            <person name="Powell A.J."/>
            <person name="Barry K."/>
            <person name="Miller A.N."/>
            <person name="Grigoriev I.V."/>
            <person name="Debuchy R."/>
            <person name="Gladieux P."/>
            <person name="Hiltunen Thoren M."/>
            <person name="Johannesson H."/>
        </authorList>
    </citation>
    <scope>NUCLEOTIDE SEQUENCE</scope>
    <source>
        <strain evidence="14">CBS 955.72</strain>
    </source>
</reference>
<dbReference type="Gene3D" id="3.90.550.50">
    <property type="match status" value="1"/>
</dbReference>
<keyword evidence="15" id="KW-1185">Reference proteome</keyword>
<keyword evidence="10" id="KW-1133">Transmembrane helix</keyword>
<evidence type="ECO:0000256" key="8">
    <source>
        <dbReference type="ARBA" id="ARBA00022741"/>
    </source>
</evidence>
<proteinExistence type="inferred from homology"/>
<evidence type="ECO:0000256" key="10">
    <source>
        <dbReference type="ARBA" id="ARBA00022989"/>
    </source>
</evidence>
<evidence type="ECO:0000256" key="1">
    <source>
        <dbReference type="ARBA" id="ARBA00004606"/>
    </source>
</evidence>
<evidence type="ECO:0000256" key="6">
    <source>
        <dbReference type="ARBA" id="ARBA00022679"/>
    </source>
</evidence>